<gene>
    <name evidence="8" type="ORF">VHEMI08286</name>
</gene>
<evidence type="ECO:0000313" key="9">
    <source>
        <dbReference type="Proteomes" id="UP000039046"/>
    </source>
</evidence>
<evidence type="ECO:0000256" key="1">
    <source>
        <dbReference type="ARBA" id="ARBA00004141"/>
    </source>
</evidence>
<organism evidence="8 9">
    <name type="scientific">[Torrubiella] hemipterigena</name>
    <dbReference type="NCBI Taxonomy" id="1531966"/>
    <lineage>
        <taxon>Eukaryota</taxon>
        <taxon>Fungi</taxon>
        <taxon>Dikarya</taxon>
        <taxon>Ascomycota</taxon>
        <taxon>Pezizomycotina</taxon>
        <taxon>Sordariomycetes</taxon>
        <taxon>Hypocreomycetidae</taxon>
        <taxon>Hypocreales</taxon>
        <taxon>Clavicipitaceae</taxon>
        <taxon>Clavicipitaceae incertae sedis</taxon>
        <taxon>'Torrubiella' clade</taxon>
    </lineage>
</organism>
<feature type="transmembrane region" description="Helical" evidence="6">
    <location>
        <begin position="170"/>
        <end position="189"/>
    </location>
</feature>
<feature type="transmembrane region" description="Helical" evidence="6">
    <location>
        <begin position="405"/>
        <end position="430"/>
    </location>
</feature>
<dbReference type="OrthoDB" id="10021397at2759"/>
<evidence type="ECO:0000256" key="4">
    <source>
        <dbReference type="ARBA" id="ARBA00022989"/>
    </source>
</evidence>
<dbReference type="EMBL" id="CDHN01000005">
    <property type="protein sequence ID" value="CEJ92649.1"/>
    <property type="molecule type" value="Genomic_DNA"/>
</dbReference>
<feature type="transmembrane region" description="Helical" evidence="6">
    <location>
        <begin position="79"/>
        <end position="102"/>
    </location>
</feature>
<dbReference type="Pfam" id="PF07690">
    <property type="entry name" value="MFS_1"/>
    <property type="match status" value="1"/>
</dbReference>
<dbReference type="GO" id="GO:0005886">
    <property type="term" value="C:plasma membrane"/>
    <property type="evidence" value="ECO:0007669"/>
    <property type="project" value="TreeGrafter"/>
</dbReference>
<evidence type="ECO:0000256" key="3">
    <source>
        <dbReference type="ARBA" id="ARBA00022692"/>
    </source>
</evidence>
<dbReference type="HOGENOM" id="CLU_000960_22_1_1"/>
<accession>A0A0A1TCY9</accession>
<feature type="transmembrane region" description="Helical" evidence="6">
    <location>
        <begin position="312"/>
        <end position="333"/>
    </location>
</feature>
<dbReference type="AlphaFoldDB" id="A0A0A1TCY9"/>
<dbReference type="Gene3D" id="1.20.1250.20">
    <property type="entry name" value="MFS general substrate transporter like domains"/>
    <property type="match status" value="1"/>
</dbReference>
<sequence length="561" mass="60203">MTEKLLNAPPFVHPMKKDAVESSKVGKVEDINDQYPPVRTLAGVMLALYLCMFLVALDRIIISTAIPKITDEFKSIADIGWYGSAYVLTGCVTQLAFARLYVFYNNKTVFLSAVMLFEIGSVICGAARSSIAFILGRAIAGCGAAGVFSGVIIIMIPLVPLAKRPMYQGMLGAIFGISSVIGPLVGGAFTSNEHLTWRWCFFINLPIGAIAMLLVLWMLRLSPPDKSTLSLKEKMIRMDPLGNLLFAPAIVCLLLALQWAGSTYEWQDGKIIALFVLFGVFLAAWVGSQAYAGKNATVPPHVFMQRSIMAGMWFSACIGGVMLSMGYYLPIWFQAIDDVDALQSGIRGIPFVTALVISSIVAGIFVSKVGYYSPCIILCSVIMSAGAGMMTTLRVNSGNAEWIGYQVLAGLGMGLGMQLSGLAAQVVLAAEDVPVGASLMIFSQQLGSSIFVCVAQNVFLQQLVSNLTKILGTKAASLLSKVGATDIRTYVPPSLLPTVLEQYNKSIVTTFYVGVGVSCMSIIPALTFEWKSVKGLKGGPHTEQVKTGTRVLVKGRRDAGK</sequence>
<dbReference type="FunFam" id="1.20.1720.10:FF:000012">
    <property type="entry name" value="MFS toxin efflux pump (AflT)"/>
    <property type="match status" value="1"/>
</dbReference>
<feature type="transmembrane region" description="Helical" evidence="6">
    <location>
        <begin position="371"/>
        <end position="393"/>
    </location>
</feature>
<dbReference type="InterPro" id="IPR020846">
    <property type="entry name" value="MFS_dom"/>
</dbReference>
<keyword evidence="2" id="KW-0813">Transport</keyword>
<feature type="transmembrane region" description="Helical" evidence="6">
    <location>
        <begin position="345"/>
        <end position="365"/>
    </location>
</feature>
<dbReference type="InterPro" id="IPR036259">
    <property type="entry name" value="MFS_trans_sf"/>
</dbReference>
<dbReference type="PROSITE" id="PS50850">
    <property type="entry name" value="MFS"/>
    <property type="match status" value="1"/>
</dbReference>
<dbReference type="Proteomes" id="UP000039046">
    <property type="component" value="Unassembled WGS sequence"/>
</dbReference>
<evidence type="ECO:0000259" key="7">
    <source>
        <dbReference type="PROSITE" id="PS50850"/>
    </source>
</evidence>
<feature type="transmembrane region" description="Helical" evidence="6">
    <location>
        <begin position="272"/>
        <end position="292"/>
    </location>
</feature>
<reference evidence="8 9" key="1">
    <citation type="journal article" date="2015" name="Genome Announc.">
        <title>Draft Genome Sequence and Gene Annotation of the Entomopathogenic Fungus Verticillium hemipterigenum.</title>
        <authorList>
            <person name="Horn F."/>
            <person name="Habel A."/>
            <person name="Scharf D.H."/>
            <person name="Dworschak J."/>
            <person name="Brakhage A.A."/>
            <person name="Guthke R."/>
            <person name="Hertweck C."/>
            <person name="Linde J."/>
        </authorList>
    </citation>
    <scope>NUCLEOTIDE SEQUENCE [LARGE SCALE GENOMIC DNA]</scope>
</reference>
<feature type="transmembrane region" description="Helical" evidence="6">
    <location>
        <begin position="201"/>
        <end position="221"/>
    </location>
</feature>
<evidence type="ECO:0000313" key="8">
    <source>
        <dbReference type="EMBL" id="CEJ92649.1"/>
    </source>
</evidence>
<dbReference type="SUPFAM" id="SSF103473">
    <property type="entry name" value="MFS general substrate transporter"/>
    <property type="match status" value="1"/>
</dbReference>
<feature type="transmembrane region" description="Helical" evidence="6">
    <location>
        <begin position="108"/>
        <end position="127"/>
    </location>
</feature>
<keyword evidence="3 6" id="KW-0812">Transmembrane</keyword>
<keyword evidence="9" id="KW-1185">Reference proteome</keyword>
<keyword evidence="5 6" id="KW-0472">Membrane</keyword>
<dbReference type="PANTHER" id="PTHR23501">
    <property type="entry name" value="MAJOR FACILITATOR SUPERFAMILY"/>
    <property type="match status" value="1"/>
</dbReference>
<keyword evidence="4 6" id="KW-1133">Transmembrane helix</keyword>
<dbReference type="PANTHER" id="PTHR23501:SF201">
    <property type="entry name" value="MFS AFLATOXIN EFFLUX PUMP"/>
    <property type="match status" value="1"/>
</dbReference>
<evidence type="ECO:0000256" key="6">
    <source>
        <dbReference type="SAM" id="Phobius"/>
    </source>
</evidence>
<proteinExistence type="predicted"/>
<feature type="transmembrane region" description="Helical" evidence="6">
    <location>
        <begin position="507"/>
        <end position="528"/>
    </location>
</feature>
<dbReference type="InterPro" id="IPR011701">
    <property type="entry name" value="MFS"/>
</dbReference>
<feature type="domain" description="Major facilitator superfamily (MFS) profile" evidence="7">
    <location>
        <begin position="44"/>
        <end position="533"/>
    </location>
</feature>
<protein>
    <recommendedName>
        <fullName evidence="7">Major facilitator superfamily (MFS) profile domain-containing protein</fullName>
    </recommendedName>
</protein>
<dbReference type="PRINTS" id="PR01036">
    <property type="entry name" value="TCRTETB"/>
</dbReference>
<comment type="subcellular location">
    <subcellularLocation>
        <location evidence="1">Membrane</location>
        <topology evidence="1">Multi-pass membrane protein</topology>
    </subcellularLocation>
</comment>
<feature type="transmembrane region" description="Helical" evidence="6">
    <location>
        <begin position="134"/>
        <end position="158"/>
    </location>
</feature>
<feature type="transmembrane region" description="Helical" evidence="6">
    <location>
        <begin position="40"/>
        <end position="58"/>
    </location>
</feature>
<evidence type="ECO:0000256" key="5">
    <source>
        <dbReference type="ARBA" id="ARBA00023136"/>
    </source>
</evidence>
<dbReference type="GO" id="GO:0022857">
    <property type="term" value="F:transmembrane transporter activity"/>
    <property type="evidence" value="ECO:0007669"/>
    <property type="project" value="InterPro"/>
</dbReference>
<evidence type="ECO:0000256" key="2">
    <source>
        <dbReference type="ARBA" id="ARBA00022448"/>
    </source>
</evidence>
<dbReference type="FunFam" id="1.20.1250.20:FF:000196">
    <property type="entry name" value="MFS toxin efflux pump (AflT)"/>
    <property type="match status" value="1"/>
</dbReference>
<dbReference type="CDD" id="cd17502">
    <property type="entry name" value="MFS_Azr1_MDR_like"/>
    <property type="match status" value="1"/>
</dbReference>
<feature type="transmembrane region" description="Helical" evidence="6">
    <location>
        <begin position="241"/>
        <end position="260"/>
    </location>
</feature>
<name>A0A0A1TCY9_9HYPO</name>